<keyword evidence="2" id="KW-1185">Reference proteome</keyword>
<evidence type="ECO:0000256" key="1">
    <source>
        <dbReference type="SAM" id="MobiDB-lite"/>
    </source>
</evidence>
<sequence>MENPGAGTPVKICPYGEEFGITTPSGGLIFNPFHKEFLSRVEQVNFSPGIFAYNPSPISKSGSRKTTPNRIKTPFILSPDIQGELFPVDIDENPVLQLKLQEKLDTQCDDEIQNRIHSFFKSHLIAPSPDTVVFDSPTKFHSSCLPRTSSLLPTATPLGKKKKNSYLLGNTSSCMCEVAVQTSISMPPSFDFESVMQIAFEQNHSMKNLSAAKSSVTLSITSNKMINNDDKSDSQRKSDPFANNISLSACAVDRPIPCNSNNNSLSILHKNSRHLLSRRSLFSDSSEINEEPSYTVVDDNELNEQHRTLTSSDDLSRHHHHDNLNFSSIVAQPACSNYLSSTQMDYGSSHRKFSIDKSSKNESSSLLIKETAALQMCLPVSWADTVGNSDSSDDGGSDNDGSNNEIRNYDDDFTDPDNSVSMHTLNRTTVEHNPKNINHNDNAIYFNDTNTNIDYYKCIDYCSSQINSPQYQQQFRCGNTSPNVCYTDISFQSPDLSPILPIHRKNSCINCPTFTVEIKDISLNQTNMHINGSSSSSSSSSNHDIMPAKCLFPPNLNGSS</sequence>
<evidence type="ECO:0008006" key="4">
    <source>
        <dbReference type="Google" id="ProtNLM"/>
    </source>
</evidence>
<dbReference type="WBParaSite" id="SRDH1_78870.1">
    <property type="protein sequence ID" value="SRDH1_78870.1"/>
    <property type="gene ID" value="SRDH1_78870"/>
</dbReference>
<protein>
    <recommendedName>
        <fullName evidence="4">Protein aurora borealis</fullName>
    </recommendedName>
</protein>
<name>A0AA85G7B0_9TREM</name>
<dbReference type="Pfam" id="PF15280">
    <property type="entry name" value="BORA_N"/>
    <property type="match status" value="1"/>
</dbReference>
<feature type="region of interest" description="Disordered" evidence="1">
    <location>
        <begin position="387"/>
        <end position="416"/>
    </location>
</feature>
<reference evidence="3" key="2">
    <citation type="submission" date="2023-11" db="UniProtKB">
        <authorList>
            <consortium name="WormBaseParasite"/>
        </authorList>
    </citation>
    <scope>IDENTIFICATION</scope>
</reference>
<dbReference type="InterPro" id="IPR023252">
    <property type="entry name" value="Aurora_borealis_protein"/>
</dbReference>
<organism evidence="2 3">
    <name type="scientific">Schistosoma rodhaini</name>
    <dbReference type="NCBI Taxonomy" id="6188"/>
    <lineage>
        <taxon>Eukaryota</taxon>
        <taxon>Metazoa</taxon>
        <taxon>Spiralia</taxon>
        <taxon>Lophotrochozoa</taxon>
        <taxon>Platyhelminthes</taxon>
        <taxon>Trematoda</taxon>
        <taxon>Digenea</taxon>
        <taxon>Strigeidida</taxon>
        <taxon>Schistosomatoidea</taxon>
        <taxon>Schistosomatidae</taxon>
        <taxon>Schistosoma</taxon>
    </lineage>
</organism>
<reference evidence="2" key="1">
    <citation type="submission" date="2022-06" db="EMBL/GenBank/DDBJ databases">
        <authorList>
            <person name="Berger JAMES D."/>
            <person name="Berger JAMES D."/>
        </authorList>
    </citation>
    <scope>NUCLEOTIDE SEQUENCE [LARGE SCALE GENOMIC DNA]</scope>
</reference>
<dbReference type="Proteomes" id="UP000050792">
    <property type="component" value="Unassembled WGS sequence"/>
</dbReference>
<dbReference type="AlphaFoldDB" id="A0AA85G7B0"/>
<proteinExistence type="predicted"/>
<accession>A0AA85G7B0</accession>
<evidence type="ECO:0000313" key="3">
    <source>
        <dbReference type="WBParaSite" id="SRDH1_78870.1"/>
    </source>
</evidence>
<evidence type="ECO:0000313" key="2">
    <source>
        <dbReference type="Proteomes" id="UP000050792"/>
    </source>
</evidence>